<dbReference type="GO" id="GO:0033768">
    <property type="term" value="C:SUMO-targeted ubiquitin ligase complex"/>
    <property type="evidence" value="ECO:0007669"/>
    <property type="project" value="TreeGrafter"/>
</dbReference>
<keyword evidence="2" id="KW-1185">Reference proteome</keyword>
<gene>
    <name evidence="1" type="ORF">WICPIJ_006558</name>
</gene>
<evidence type="ECO:0000313" key="2">
    <source>
        <dbReference type="Proteomes" id="UP000774326"/>
    </source>
</evidence>
<sequence length="428" mass="48033">MSANEVIEILTDSDDDDLQCISEIRLRPNQGNNAQLIDLDLEGDDHDEDDLPAVDNDIQITGERVLPEEEREVFVREASPHHINIHVPGAGTLVFEGQRQVNNNAGASFGAANNNAHANHMRQRNAPAQPHRAREPHDHTNIGGNAVIAHIQALRRQRYLGMNGRNNQRRPYRHVPAIQIHRLNRMGGRYHNRNLFVDEDYDDYEEENDADYFPGMGMDFDPRDQLPIHRLLNMGMFGGFPNGNRDEIGQDIMAMLERRDNADFDARAKKNQQLTEIHQKKIQGASESLKSPYTSTIEEDEEYVCVLCGVVLGVGIPDGFKGDRSNSILVQLQEKYDVLAPYQASKLISDVDSDLSKRIFFAKCGHTYCGRCVKNISNFKTPPRTKKSKGGADENSIDNPRVFAPGKCVADDCGSGLKGKTKFQEAFL</sequence>
<dbReference type="AlphaFoldDB" id="A0A9P8Q3R1"/>
<reference evidence="1" key="2">
    <citation type="submission" date="2021-01" db="EMBL/GenBank/DDBJ databases">
        <authorList>
            <person name="Schikora-Tamarit M.A."/>
        </authorList>
    </citation>
    <scope>NUCLEOTIDE SEQUENCE</scope>
    <source>
        <strain evidence="1">CBS2887</strain>
    </source>
</reference>
<organism evidence="1 2">
    <name type="scientific">Wickerhamomyces pijperi</name>
    <name type="common">Yeast</name>
    <name type="synonym">Pichia pijperi</name>
    <dbReference type="NCBI Taxonomy" id="599730"/>
    <lineage>
        <taxon>Eukaryota</taxon>
        <taxon>Fungi</taxon>
        <taxon>Dikarya</taxon>
        <taxon>Ascomycota</taxon>
        <taxon>Saccharomycotina</taxon>
        <taxon>Saccharomycetes</taxon>
        <taxon>Phaffomycetales</taxon>
        <taxon>Wickerhamomycetaceae</taxon>
        <taxon>Wickerhamomyces</taxon>
    </lineage>
</organism>
<dbReference type="EMBL" id="JAEUBG010003683">
    <property type="protein sequence ID" value="KAH3682465.1"/>
    <property type="molecule type" value="Genomic_DNA"/>
</dbReference>
<reference evidence="1" key="1">
    <citation type="journal article" date="2021" name="Open Biol.">
        <title>Shared evolutionary footprints suggest mitochondrial oxidative damage underlies multiple complex I losses in fungi.</title>
        <authorList>
            <person name="Schikora-Tamarit M.A."/>
            <person name="Marcet-Houben M."/>
            <person name="Nosek J."/>
            <person name="Gabaldon T."/>
        </authorList>
    </citation>
    <scope>NUCLEOTIDE SEQUENCE</scope>
    <source>
        <strain evidence="1">CBS2887</strain>
    </source>
</reference>
<dbReference type="GO" id="GO:0004842">
    <property type="term" value="F:ubiquitin-protein transferase activity"/>
    <property type="evidence" value="ECO:0007669"/>
    <property type="project" value="TreeGrafter"/>
</dbReference>
<dbReference type="Proteomes" id="UP000774326">
    <property type="component" value="Unassembled WGS sequence"/>
</dbReference>
<accession>A0A9P8Q3R1</accession>
<dbReference type="OrthoDB" id="4090114at2759"/>
<comment type="caution">
    <text evidence="1">The sequence shown here is derived from an EMBL/GenBank/DDBJ whole genome shotgun (WGS) entry which is preliminary data.</text>
</comment>
<protein>
    <submittedName>
        <fullName evidence="1">Uncharacterized protein</fullName>
    </submittedName>
</protein>
<evidence type="ECO:0000313" key="1">
    <source>
        <dbReference type="EMBL" id="KAH3682465.1"/>
    </source>
</evidence>
<name>A0A9P8Q3R1_WICPI</name>
<proteinExistence type="predicted"/>
<dbReference type="PANTHER" id="PTHR28042">
    <property type="entry name" value="E3 UBIQUITIN-PROTEIN LIGASE COMPLEX SLX5-SLX8 SUBUNIT SLX5"/>
    <property type="match status" value="1"/>
</dbReference>
<dbReference type="PANTHER" id="PTHR28042:SF1">
    <property type="entry name" value="E3 UBIQUITIN-PROTEIN LIGASE COMPLEX SLX5-SLX8 SUBUNIT SLX5"/>
    <property type="match status" value="1"/>
</dbReference>
<dbReference type="InterPro" id="IPR038886">
    <property type="entry name" value="E3_SLX5/Rfp1"/>
</dbReference>